<reference evidence="3" key="1">
    <citation type="journal article" date="2019" name="Int. J. Syst. Evol. Microbiol.">
        <title>The Global Catalogue of Microorganisms (GCM) 10K type strain sequencing project: providing services to taxonomists for standard genome sequencing and annotation.</title>
        <authorList>
            <consortium name="The Broad Institute Genomics Platform"/>
            <consortium name="The Broad Institute Genome Sequencing Center for Infectious Disease"/>
            <person name="Wu L."/>
            <person name="Ma J."/>
        </authorList>
    </citation>
    <scope>NUCLEOTIDE SEQUENCE [LARGE SCALE GENOMIC DNA]</scope>
    <source>
        <strain evidence="3">JCM 30346</strain>
    </source>
</reference>
<name>A0ABW1NUN6_9ACTN</name>
<evidence type="ECO:0000313" key="3">
    <source>
        <dbReference type="Proteomes" id="UP001596137"/>
    </source>
</evidence>
<dbReference type="RefSeq" id="WP_380760756.1">
    <property type="nucleotide sequence ID" value="NZ_JBHSRF010000074.1"/>
</dbReference>
<dbReference type="EMBL" id="JBHSRF010000074">
    <property type="protein sequence ID" value="MFC6086007.1"/>
    <property type="molecule type" value="Genomic_DNA"/>
</dbReference>
<dbReference type="Proteomes" id="UP001596137">
    <property type="component" value="Unassembled WGS sequence"/>
</dbReference>
<protein>
    <submittedName>
        <fullName evidence="2">Uncharacterized protein</fullName>
    </submittedName>
</protein>
<feature type="transmembrane region" description="Helical" evidence="1">
    <location>
        <begin position="12"/>
        <end position="35"/>
    </location>
</feature>
<evidence type="ECO:0000256" key="1">
    <source>
        <dbReference type="SAM" id="Phobius"/>
    </source>
</evidence>
<accession>A0ABW1NUN6</accession>
<organism evidence="2 3">
    <name type="scientific">Sphaerisporangium aureirubrum</name>
    <dbReference type="NCBI Taxonomy" id="1544736"/>
    <lineage>
        <taxon>Bacteria</taxon>
        <taxon>Bacillati</taxon>
        <taxon>Actinomycetota</taxon>
        <taxon>Actinomycetes</taxon>
        <taxon>Streptosporangiales</taxon>
        <taxon>Streptosporangiaceae</taxon>
        <taxon>Sphaerisporangium</taxon>
    </lineage>
</organism>
<comment type="caution">
    <text evidence="2">The sequence shown here is derived from an EMBL/GenBank/DDBJ whole genome shotgun (WGS) entry which is preliminary data.</text>
</comment>
<keyword evidence="1" id="KW-1133">Transmembrane helix</keyword>
<gene>
    <name evidence="2" type="ORF">ACFP1K_32910</name>
</gene>
<keyword evidence="1" id="KW-0472">Membrane</keyword>
<keyword evidence="1" id="KW-0812">Transmembrane</keyword>
<proteinExistence type="predicted"/>
<sequence length="58" mass="6683">MYNTLYAVVHPVILGFLVVAVGIFLCLAVILPAVWSRKPQRRKAALDVLRLLLRWRRP</sequence>
<keyword evidence="3" id="KW-1185">Reference proteome</keyword>
<evidence type="ECO:0000313" key="2">
    <source>
        <dbReference type="EMBL" id="MFC6086007.1"/>
    </source>
</evidence>